<name>A0A5R8XZJ7_9BACT</name>
<dbReference type="Proteomes" id="UP000308901">
    <property type="component" value="Unassembled WGS sequence"/>
</dbReference>
<accession>A0A5R8XZJ7</accession>
<dbReference type="OrthoDB" id="5368651at2"/>
<evidence type="ECO:0000313" key="1">
    <source>
        <dbReference type="EMBL" id="TLP37115.1"/>
    </source>
</evidence>
<keyword evidence="2" id="KW-1185">Reference proteome</keyword>
<organism evidence="1 2">
    <name type="scientific">Arcobacter arenosus</name>
    <dbReference type="NCBI Taxonomy" id="2576037"/>
    <lineage>
        <taxon>Bacteria</taxon>
        <taxon>Pseudomonadati</taxon>
        <taxon>Campylobacterota</taxon>
        <taxon>Epsilonproteobacteria</taxon>
        <taxon>Campylobacterales</taxon>
        <taxon>Arcobacteraceae</taxon>
        <taxon>Arcobacter</taxon>
    </lineage>
</organism>
<comment type="caution">
    <text evidence="1">The sequence shown here is derived from an EMBL/GenBank/DDBJ whole genome shotgun (WGS) entry which is preliminary data.</text>
</comment>
<dbReference type="AlphaFoldDB" id="A0A5R8XZJ7"/>
<protein>
    <submittedName>
        <fullName evidence="1">Capsule biosynthesis protein</fullName>
    </submittedName>
</protein>
<evidence type="ECO:0000313" key="2">
    <source>
        <dbReference type="Proteomes" id="UP000308901"/>
    </source>
</evidence>
<sequence>MKDIRNTIAHEYIEDELVDVFDEVLEYTKKLIEIINTTLKYMNKI</sequence>
<dbReference type="EMBL" id="VANU01000005">
    <property type="protein sequence ID" value="TLP37115.1"/>
    <property type="molecule type" value="Genomic_DNA"/>
</dbReference>
<reference evidence="1 2" key="1">
    <citation type="submission" date="2019-05" db="EMBL/GenBank/DDBJ databases">
        <title>Arcobacter sp. nov., isolated from sea sediment.</title>
        <authorList>
            <person name="Kim W."/>
        </authorList>
    </citation>
    <scope>NUCLEOTIDE SEQUENCE [LARGE SCALE GENOMIC DNA]</scope>
    <source>
        <strain evidence="1 2">CAU 1517</strain>
    </source>
</reference>
<gene>
    <name evidence="1" type="ORF">FDK22_11205</name>
</gene>
<proteinExistence type="predicted"/>